<evidence type="ECO:0000313" key="3">
    <source>
        <dbReference type="EMBL" id="MFC0178610.1"/>
    </source>
</evidence>
<reference evidence="3 4" key="1">
    <citation type="submission" date="2024-09" db="EMBL/GenBank/DDBJ databases">
        <authorList>
            <person name="Sun Q."/>
            <person name="Mori K."/>
        </authorList>
    </citation>
    <scope>NUCLEOTIDE SEQUENCE [LARGE SCALE GENOMIC DNA]</scope>
    <source>
        <strain evidence="3 4">CCM 8545</strain>
    </source>
</reference>
<dbReference type="PANTHER" id="PTHR43057:SF1">
    <property type="entry name" value="ARSENICAL-RESISTANCE PROTEIN 3"/>
    <property type="match status" value="1"/>
</dbReference>
<feature type="transmembrane region" description="Helical" evidence="2">
    <location>
        <begin position="54"/>
        <end position="73"/>
    </location>
</feature>
<keyword evidence="1" id="KW-0813">Transport</keyword>
<dbReference type="InterPro" id="IPR004706">
    <property type="entry name" value="Arsenical-R_Acr3"/>
</dbReference>
<dbReference type="EMBL" id="JBHLXE010000013">
    <property type="protein sequence ID" value="MFC0178610.1"/>
    <property type="molecule type" value="Genomic_DNA"/>
</dbReference>
<accession>A0ABV6C6N1</accession>
<protein>
    <submittedName>
        <fullName evidence="3">Arsenic resistance protein</fullName>
    </submittedName>
</protein>
<proteinExistence type="predicted"/>
<dbReference type="Gene3D" id="1.20.1530.20">
    <property type="match status" value="1"/>
</dbReference>
<keyword evidence="2" id="KW-0472">Membrane</keyword>
<feature type="transmembrane region" description="Helical" evidence="2">
    <location>
        <begin position="113"/>
        <end position="136"/>
    </location>
</feature>
<keyword evidence="4" id="KW-1185">Reference proteome</keyword>
<evidence type="ECO:0000256" key="2">
    <source>
        <dbReference type="SAM" id="Phobius"/>
    </source>
</evidence>
<feature type="transmembrane region" description="Helical" evidence="2">
    <location>
        <begin position="12"/>
        <end position="33"/>
    </location>
</feature>
<name>A0ABV6C6N1_9GAMM</name>
<sequence length="174" mass="19525">MTEITVPWKTLLISVILNVLLLLVFGILARHYLDKFNDTRPWHEFNRRTKPFAILRLLATVILISDFQTRTIIINPLAIVLIVIPFLIQTCGIFLISYFFAKRIKLSHKLAAPACMIGTSNFFKLAVALAISLFGLKSGAPLAIVVGVLVKVPGMLSLVAFANKTWHWLPKEKT</sequence>
<feature type="transmembrane region" description="Helical" evidence="2">
    <location>
        <begin position="79"/>
        <end position="101"/>
    </location>
</feature>
<evidence type="ECO:0000256" key="1">
    <source>
        <dbReference type="ARBA" id="ARBA00022448"/>
    </source>
</evidence>
<gene>
    <name evidence="3" type="ORF">ACFFIT_00585</name>
</gene>
<feature type="transmembrane region" description="Helical" evidence="2">
    <location>
        <begin position="142"/>
        <end position="163"/>
    </location>
</feature>
<dbReference type="RefSeq" id="WP_385875421.1">
    <property type="nucleotide sequence ID" value="NZ_JBHLXE010000013.1"/>
</dbReference>
<dbReference type="Proteomes" id="UP001589758">
    <property type="component" value="Unassembled WGS sequence"/>
</dbReference>
<keyword evidence="2" id="KW-0812">Transmembrane</keyword>
<organism evidence="3 4">
    <name type="scientific">Thorsellia kenyensis</name>
    <dbReference type="NCBI Taxonomy" id="1549888"/>
    <lineage>
        <taxon>Bacteria</taxon>
        <taxon>Pseudomonadati</taxon>
        <taxon>Pseudomonadota</taxon>
        <taxon>Gammaproteobacteria</taxon>
        <taxon>Enterobacterales</taxon>
        <taxon>Thorselliaceae</taxon>
        <taxon>Thorsellia</taxon>
    </lineage>
</organism>
<dbReference type="PANTHER" id="PTHR43057">
    <property type="entry name" value="ARSENITE EFFLUX TRANSPORTER"/>
    <property type="match status" value="1"/>
</dbReference>
<comment type="caution">
    <text evidence="3">The sequence shown here is derived from an EMBL/GenBank/DDBJ whole genome shotgun (WGS) entry which is preliminary data.</text>
</comment>
<evidence type="ECO:0000313" key="4">
    <source>
        <dbReference type="Proteomes" id="UP001589758"/>
    </source>
</evidence>
<dbReference type="InterPro" id="IPR038770">
    <property type="entry name" value="Na+/solute_symporter_sf"/>
</dbReference>
<keyword evidence="2" id="KW-1133">Transmembrane helix</keyword>